<dbReference type="RefSeq" id="WP_134756645.1">
    <property type="nucleotide sequence ID" value="NZ_MYFO02000016.1"/>
</dbReference>
<feature type="transmembrane region" description="Helical" evidence="1">
    <location>
        <begin position="374"/>
        <end position="396"/>
    </location>
</feature>
<evidence type="ECO:0000256" key="2">
    <source>
        <dbReference type="SAM" id="SignalP"/>
    </source>
</evidence>
<dbReference type="SUPFAM" id="SSF52317">
    <property type="entry name" value="Class I glutamine amidotransferase-like"/>
    <property type="match status" value="1"/>
</dbReference>
<keyword evidence="1" id="KW-0472">Membrane</keyword>
<dbReference type="InterPro" id="IPR029062">
    <property type="entry name" value="Class_I_gatase-like"/>
</dbReference>
<feature type="transmembrane region" description="Helical" evidence="1">
    <location>
        <begin position="403"/>
        <end position="425"/>
    </location>
</feature>
<sequence length="801" mass="84777">MYVKFQRFYKACLSGCLALGLLGVGASGVAAAAEPQLHIEAQPGLAAPKVKEGAWLPVRFTLSNPGADLEGDLVVRIGRQGSGQPDFSYKQHVELPQGGVKTVAMLLPGIVYTKESNHIAFYEHSVEDGSEVAATGDTALEVSMTAPTALQVGVLAAGADTLNFLALLNADNRQVDVLHVQAADMPDNALALHNLDVLAINDFASDTLTPAQLQAIARWVEQGGELLLAGGAGFPKTAGPFAGLSPVTYTGTAAVTALTALAEAGGKPLNLSVPFTVSLAKPVAGALIDVQQDGQLLAAHRAYGSGTVGYVAYDLALDPLASWPGNAGLWERLLADRLPNGANNVIINRMGPYPSFWQLDNALDYFPQLKPPKLGVLSLVLLAYAIIVGPLLYLVLRKWDRREWAWVVIPALAVLTSIGIFQFGISSRGSMLAQQLNTVELNGTGQAVQRTALALFVPKGGSPELGLPGVEAAQPLSSAATAAAQRLGSSNGWTMSTSGTGASIQLHRVPYSSISKTVTGERTLPAAGTLDFTLKSSAPDKLSGVVTNHTQQQLLSVGLLINNKWLQIGDLAPGASANVEASGGSYVSDPSSLADLMFPYGVMQNSDTNVREKALLTDYFYNRNAGASLIPPAVFGFVRESGSDLTVDGHPVRSEQISLWVQPVSLQFAGEDGRIFIPGTALAPIITSTEMTAGAIDYQDGQRVHLSSGQLIFEYRLPQLPGAEYSRLQLESENNNAVTLKLWNAQTAAWEALEPGAKLVVENDKLQPFIQEGVLRMQAATTQQDVWLTFPAFSLEGAVQR</sequence>
<evidence type="ECO:0000313" key="4">
    <source>
        <dbReference type="Proteomes" id="UP000298246"/>
    </source>
</evidence>
<proteinExistence type="predicted"/>
<accession>A0A4Y8PU00</accession>
<protein>
    <recommendedName>
        <fullName evidence="5">Glutamine amidotransferase domain-containing protein</fullName>
    </recommendedName>
</protein>
<organism evidence="3 4">
    <name type="scientific">Paenibacillus athensensis</name>
    <dbReference type="NCBI Taxonomy" id="1967502"/>
    <lineage>
        <taxon>Bacteria</taxon>
        <taxon>Bacillati</taxon>
        <taxon>Bacillota</taxon>
        <taxon>Bacilli</taxon>
        <taxon>Bacillales</taxon>
        <taxon>Paenibacillaceae</taxon>
        <taxon>Paenibacillus</taxon>
    </lineage>
</organism>
<evidence type="ECO:0008006" key="5">
    <source>
        <dbReference type="Google" id="ProtNLM"/>
    </source>
</evidence>
<keyword evidence="4" id="KW-1185">Reference proteome</keyword>
<feature type="chain" id="PRO_5021295943" description="Glutamine amidotransferase domain-containing protein" evidence="2">
    <location>
        <begin position="33"/>
        <end position="801"/>
    </location>
</feature>
<keyword evidence="1" id="KW-0812">Transmembrane</keyword>
<gene>
    <name evidence="3" type="ORF">B5M42_21595</name>
</gene>
<dbReference type="Proteomes" id="UP000298246">
    <property type="component" value="Unassembled WGS sequence"/>
</dbReference>
<evidence type="ECO:0000256" key="1">
    <source>
        <dbReference type="SAM" id="Phobius"/>
    </source>
</evidence>
<keyword evidence="1" id="KW-1133">Transmembrane helix</keyword>
<dbReference type="OrthoDB" id="137965at2"/>
<evidence type="ECO:0000313" key="3">
    <source>
        <dbReference type="EMBL" id="TFE84000.1"/>
    </source>
</evidence>
<dbReference type="AlphaFoldDB" id="A0A4Y8PU00"/>
<name>A0A4Y8PU00_9BACL</name>
<dbReference type="Gene3D" id="3.40.50.880">
    <property type="match status" value="1"/>
</dbReference>
<reference evidence="3 4" key="1">
    <citation type="submission" date="2017-03" db="EMBL/GenBank/DDBJ databases">
        <title>Isolation of Levoglucosan Utilizing Bacteria.</title>
        <authorList>
            <person name="Arya A.S."/>
        </authorList>
    </citation>
    <scope>NUCLEOTIDE SEQUENCE [LARGE SCALE GENOMIC DNA]</scope>
    <source>
        <strain evidence="3 4">MEC069</strain>
    </source>
</reference>
<comment type="caution">
    <text evidence="3">The sequence shown here is derived from an EMBL/GenBank/DDBJ whole genome shotgun (WGS) entry which is preliminary data.</text>
</comment>
<keyword evidence="2" id="KW-0732">Signal</keyword>
<dbReference type="EMBL" id="MYFO01000040">
    <property type="protein sequence ID" value="TFE84000.1"/>
    <property type="molecule type" value="Genomic_DNA"/>
</dbReference>
<feature type="signal peptide" evidence="2">
    <location>
        <begin position="1"/>
        <end position="32"/>
    </location>
</feature>